<reference evidence="6" key="1">
    <citation type="submission" date="2019-10" db="EMBL/GenBank/DDBJ databases">
        <title>Muricauda hadale sp. nov., a piezophilic bacterium isolated from hadopelagic water of the Mariana Trench.</title>
        <authorList>
            <person name="Wei Y."/>
        </authorList>
    </citation>
    <scope>NUCLEOTIDE SEQUENCE [LARGE SCALE GENOMIC DNA]</scope>
    <source>
        <strain evidence="6">MT-229</strain>
    </source>
</reference>
<keyword evidence="4" id="KW-0175">Coiled coil</keyword>
<organism evidence="6 7">
    <name type="scientific">Flagellimonas hadalis</name>
    <dbReference type="NCBI Taxonomy" id="2597517"/>
    <lineage>
        <taxon>Bacteria</taxon>
        <taxon>Pseudomonadati</taxon>
        <taxon>Bacteroidota</taxon>
        <taxon>Flavobacteriia</taxon>
        <taxon>Flavobacteriales</taxon>
        <taxon>Flavobacteriaceae</taxon>
        <taxon>Flagellimonas</taxon>
    </lineage>
</organism>
<comment type="similarity">
    <text evidence="1">Belongs to the type-I restriction system S methylase family.</text>
</comment>
<dbReference type="SUPFAM" id="SSF116734">
    <property type="entry name" value="DNA methylase specificity domain"/>
    <property type="match status" value="2"/>
</dbReference>
<name>A0A5N5ITV1_9FLAO</name>
<proteinExistence type="inferred from homology"/>
<feature type="coiled-coil region" evidence="4">
    <location>
        <begin position="382"/>
        <end position="409"/>
    </location>
</feature>
<dbReference type="GO" id="GO:0003677">
    <property type="term" value="F:DNA binding"/>
    <property type="evidence" value="ECO:0007669"/>
    <property type="project" value="UniProtKB-KW"/>
</dbReference>
<evidence type="ECO:0000256" key="4">
    <source>
        <dbReference type="SAM" id="Coils"/>
    </source>
</evidence>
<protein>
    <recommendedName>
        <fullName evidence="5">Type I restriction modification DNA specificity domain-containing protein</fullName>
    </recommendedName>
</protein>
<dbReference type="InterPro" id="IPR000055">
    <property type="entry name" value="Restrct_endonuc_typeI_TRD"/>
</dbReference>
<evidence type="ECO:0000313" key="7">
    <source>
        <dbReference type="Proteomes" id="UP000319204"/>
    </source>
</evidence>
<dbReference type="RefSeq" id="WP_151890768.1">
    <property type="nucleotide sequence ID" value="NZ_VNIK02000007.1"/>
</dbReference>
<keyword evidence="3" id="KW-0238">DNA-binding</keyword>
<dbReference type="GO" id="GO:0009307">
    <property type="term" value="P:DNA restriction-modification system"/>
    <property type="evidence" value="ECO:0007669"/>
    <property type="project" value="UniProtKB-KW"/>
</dbReference>
<dbReference type="InterPro" id="IPR044946">
    <property type="entry name" value="Restrct_endonuc_typeI_TRD_sf"/>
</dbReference>
<accession>A0A5N5ITV1</accession>
<keyword evidence="2" id="KW-0680">Restriction system</keyword>
<evidence type="ECO:0000313" key="6">
    <source>
        <dbReference type="EMBL" id="KAB5487630.1"/>
    </source>
</evidence>
<dbReference type="Gene3D" id="3.90.220.20">
    <property type="entry name" value="DNA methylase specificity domains"/>
    <property type="match status" value="2"/>
</dbReference>
<dbReference type="PANTHER" id="PTHR30408">
    <property type="entry name" value="TYPE-1 RESTRICTION ENZYME ECOKI SPECIFICITY PROTEIN"/>
    <property type="match status" value="1"/>
</dbReference>
<dbReference type="PANTHER" id="PTHR30408:SF12">
    <property type="entry name" value="TYPE I RESTRICTION ENZYME MJAVIII SPECIFICITY SUBUNIT"/>
    <property type="match status" value="1"/>
</dbReference>
<sequence>MNKTVEITYKTKHTKVGDIPKDWSLDKLRKNAIVLFSNVDKHIKENEIPVSLCNYQDVYYHDYITSSIPFSAGSVKESEFYKFQLHKGDVIITKDSEDRNDIAVPAYVIEEIPNLICGYHLAILRPNEAHLDGVFLSFLLQSHNINHYFKKLANGVTRFGLTTDSIKNALIPIPPLPEQQKIAEILSTWDLAISTTHNLIEEIKFRNKGLAQQLLTGKKRLKGFDGELRKKPLSYFVDYTPRPVDKPLESYLSLGVRSHGKGIFHKPDFDPDSIAMKTLYSVKENDLVVNITFAWEQAVAIASKEDEGGLVSHRFPTYVFKAEKATPKYFKFLILQPYFKYLLDLISPGGAGRNRVLSKKEFMKLEIKCPELEEQVAIACVLSEADKELKLYRQKLNTLKEQKKGLMQKLLTGEIRVNIK</sequence>
<feature type="domain" description="Type I restriction modification DNA specificity" evidence="5">
    <location>
        <begin position="291"/>
        <end position="400"/>
    </location>
</feature>
<gene>
    <name evidence="6" type="ORF">FOT42_011780</name>
</gene>
<dbReference type="OrthoDB" id="667970at2"/>
<evidence type="ECO:0000256" key="1">
    <source>
        <dbReference type="ARBA" id="ARBA00010923"/>
    </source>
</evidence>
<evidence type="ECO:0000256" key="2">
    <source>
        <dbReference type="ARBA" id="ARBA00022747"/>
    </source>
</evidence>
<evidence type="ECO:0000259" key="5">
    <source>
        <dbReference type="Pfam" id="PF01420"/>
    </source>
</evidence>
<dbReference type="EMBL" id="VNIK02000007">
    <property type="protein sequence ID" value="KAB5487630.1"/>
    <property type="molecule type" value="Genomic_DNA"/>
</dbReference>
<dbReference type="Proteomes" id="UP000319204">
    <property type="component" value="Unassembled WGS sequence"/>
</dbReference>
<comment type="caution">
    <text evidence="6">The sequence shown here is derived from an EMBL/GenBank/DDBJ whole genome shotgun (WGS) entry which is preliminary data.</text>
</comment>
<dbReference type="InterPro" id="IPR052021">
    <property type="entry name" value="Type-I_RS_S_subunit"/>
</dbReference>
<evidence type="ECO:0000256" key="3">
    <source>
        <dbReference type="ARBA" id="ARBA00023125"/>
    </source>
</evidence>
<feature type="domain" description="Type I restriction modification DNA specificity" evidence="5">
    <location>
        <begin position="43"/>
        <end position="204"/>
    </location>
</feature>
<dbReference type="AlphaFoldDB" id="A0A5N5ITV1"/>
<keyword evidence="7" id="KW-1185">Reference proteome</keyword>
<dbReference type="Gene3D" id="1.10.287.1120">
    <property type="entry name" value="Bipartite methylase S protein"/>
    <property type="match status" value="1"/>
</dbReference>
<dbReference type="Pfam" id="PF01420">
    <property type="entry name" value="Methylase_S"/>
    <property type="match status" value="2"/>
</dbReference>